<evidence type="ECO:0000313" key="1">
    <source>
        <dbReference type="EMBL" id="MBC5851294.1"/>
    </source>
</evidence>
<organism evidence="1 2">
    <name type="scientific">Vibrio metschnikovii</name>
    <dbReference type="NCBI Taxonomy" id="28172"/>
    <lineage>
        <taxon>Bacteria</taxon>
        <taxon>Pseudomonadati</taxon>
        <taxon>Pseudomonadota</taxon>
        <taxon>Gammaproteobacteria</taxon>
        <taxon>Vibrionales</taxon>
        <taxon>Vibrionaceae</taxon>
        <taxon>Vibrio</taxon>
    </lineage>
</organism>
<dbReference type="AlphaFoldDB" id="A0A9X0R7Q6"/>
<reference evidence="1" key="1">
    <citation type="submission" date="2020-08" db="EMBL/GenBank/DDBJ databases">
        <title>Genome Sequencing and Pan-Genome Analysis of Migratory bird Vibrio Strains, Inner Mongolia.</title>
        <authorList>
            <person name="Zheng L."/>
        </authorList>
    </citation>
    <scope>NUCLEOTIDE SEQUENCE</scope>
    <source>
        <strain evidence="1">M13F</strain>
    </source>
</reference>
<name>A0A9X0R7Q6_VIBME</name>
<dbReference type="Proteomes" id="UP000615796">
    <property type="component" value="Unassembled WGS sequence"/>
</dbReference>
<accession>A0A9X0R7Q6</accession>
<evidence type="ECO:0000313" key="2">
    <source>
        <dbReference type="Proteomes" id="UP000615796"/>
    </source>
</evidence>
<gene>
    <name evidence="1" type="ORF">H8Q88_10150</name>
</gene>
<sequence>MNKSKKGYLMSLVKILNEKTKSLGTLVDKGNSSDTHFVRSFQAGDVYGKLSVNVKEAGDAKLLLFKGEKSHEIFVKDAPNFIKDFPDFISDDEAKKLNKIFVPIVNRLTGTPKIAKFL</sequence>
<protein>
    <submittedName>
        <fullName evidence="1">Uncharacterized protein</fullName>
    </submittedName>
</protein>
<proteinExistence type="predicted"/>
<comment type="caution">
    <text evidence="1">The sequence shown here is derived from an EMBL/GenBank/DDBJ whole genome shotgun (WGS) entry which is preliminary data.</text>
</comment>
<keyword evidence="2" id="KW-1185">Reference proteome</keyword>
<dbReference type="RefSeq" id="WP_187026078.1">
    <property type="nucleotide sequence ID" value="NZ_JACRUP010000005.1"/>
</dbReference>
<dbReference type="EMBL" id="JACRUP010000005">
    <property type="protein sequence ID" value="MBC5851294.1"/>
    <property type="molecule type" value="Genomic_DNA"/>
</dbReference>